<reference evidence="1 2" key="1">
    <citation type="submission" date="2016-10" db="EMBL/GenBank/DDBJ databases">
        <authorList>
            <person name="de Groot N.N."/>
        </authorList>
    </citation>
    <scope>NUCLEOTIDE SEQUENCE [LARGE SCALE GENOMIC DNA]</scope>
    <source>
        <strain evidence="1 2">HL3</strain>
    </source>
</reference>
<organism evidence="1 2">
    <name type="scientific">Thiohalospira halophila DSM 15071</name>
    <dbReference type="NCBI Taxonomy" id="1123397"/>
    <lineage>
        <taxon>Bacteria</taxon>
        <taxon>Pseudomonadati</taxon>
        <taxon>Pseudomonadota</taxon>
        <taxon>Gammaproteobacteria</taxon>
        <taxon>Thiohalospirales</taxon>
        <taxon>Thiohalospiraceae</taxon>
        <taxon>Thiohalospira</taxon>
    </lineage>
</organism>
<dbReference type="AlphaFoldDB" id="A0A1I1WD98"/>
<proteinExistence type="predicted"/>
<accession>A0A1I1WD98</accession>
<dbReference type="Proteomes" id="UP000198611">
    <property type="component" value="Unassembled WGS sequence"/>
</dbReference>
<gene>
    <name evidence="1" type="ORF">SAMN05660831_02633</name>
</gene>
<name>A0A1I1WD98_9GAMM</name>
<evidence type="ECO:0000313" key="2">
    <source>
        <dbReference type="Proteomes" id="UP000198611"/>
    </source>
</evidence>
<evidence type="ECO:0000313" key="1">
    <source>
        <dbReference type="EMBL" id="SFD93146.1"/>
    </source>
</evidence>
<protein>
    <submittedName>
        <fullName evidence="1">Uncharacterized protein</fullName>
    </submittedName>
</protein>
<dbReference type="EMBL" id="FOMJ01000013">
    <property type="protein sequence ID" value="SFD93146.1"/>
    <property type="molecule type" value="Genomic_DNA"/>
</dbReference>
<sequence length="39" mass="4446">MVALRRTLWLSLEDMLAVTREFLNENASRSLALRLVVAS</sequence>
<keyword evidence="2" id="KW-1185">Reference proteome</keyword>